<dbReference type="InterPro" id="IPR018060">
    <property type="entry name" value="HTH_AraC"/>
</dbReference>
<protein>
    <submittedName>
        <fullName evidence="5">Helix-turn-helix domain-containing protein</fullName>
    </submittedName>
</protein>
<feature type="domain" description="HTH araC/xylS-type" evidence="4">
    <location>
        <begin position="182"/>
        <end position="266"/>
    </location>
</feature>
<dbReference type="PROSITE" id="PS01124">
    <property type="entry name" value="HTH_ARAC_FAMILY_2"/>
    <property type="match status" value="1"/>
</dbReference>
<dbReference type="SMART" id="SM00342">
    <property type="entry name" value="HTH_ARAC"/>
    <property type="match status" value="1"/>
</dbReference>
<sequence length="293" mass="31471">MPRRLIPPPPALRPLVQAYMLLDEDLPAVEAHVFLPEQLAHLTFSSGRRWTLGEGGQLLPVPEATLEGLVTRGTHLISDGVTRALRAELYPWAARQLFGWQYPAPVLDLGAGAAGSGAARTARRIAAALAAGDDETALGLLNGWLLGLASGQQQAGAAGRGWTAGAGVRAAVELYHRGGRPRLAELAAELDVSVRTLERQFLQDVGVSAKTLARLIRFETAHNALASDPQTPLAALAHDLGFSDQAHLTHEFRALGGLTPGTFARMISARHQHVGWLDFRQDHPRLLLPQLPE</sequence>
<gene>
    <name evidence="5" type="ORF">ABOD76_04885</name>
</gene>
<accession>A0AAU7U6D8</accession>
<proteinExistence type="predicted"/>
<evidence type="ECO:0000256" key="3">
    <source>
        <dbReference type="ARBA" id="ARBA00023163"/>
    </source>
</evidence>
<dbReference type="GO" id="GO:0003700">
    <property type="term" value="F:DNA-binding transcription factor activity"/>
    <property type="evidence" value="ECO:0007669"/>
    <property type="project" value="InterPro"/>
</dbReference>
<dbReference type="Gene3D" id="1.10.10.60">
    <property type="entry name" value="Homeodomain-like"/>
    <property type="match status" value="1"/>
</dbReference>
<reference evidence="5" key="1">
    <citation type="submission" date="2024-06" db="EMBL/GenBank/DDBJ databases">
        <title>Draft Genome Sequence of Deinococcus sonorensis Type Strain KR-87, a Biofilm Producing Representative of the Genus Deinococcus.</title>
        <authorList>
            <person name="Boren L.S."/>
            <person name="Grosso R.A."/>
            <person name="Hugenberg-Cox A.N."/>
            <person name="Hill J.T.E."/>
            <person name="Albert C.M."/>
            <person name="Tuohy J.M."/>
        </authorList>
    </citation>
    <scope>NUCLEOTIDE SEQUENCE</scope>
    <source>
        <strain evidence="5">KR-87</strain>
        <plasmid evidence="5">pDson03</plasmid>
    </source>
</reference>
<geneLocation type="plasmid" evidence="5">
    <name>pDson03</name>
</geneLocation>
<dbReference type="GO" id="GO:0043565">
    <property type="term" value="F:sequence-specific DNA binding"/>
    <property type="evidence" value="ECO:0007669"/>
    <property type="project" value="InterPro"/>
</dbReference>
<evidence type="ECO:0000313" key="5">
    <source>
        <dbReference type="EMBL" id="XBV84026.1"/>
    </source>
</evidence>
<dbReference type="SUPFAM" id="SSF46689">
    <property type="entry name" value="Homeodomain-like"/>
    <property type="match status" value="1"/>
</dbReference>
<dbReference type="RefSeq" id="WP_350241985.1">
    <property type="nucleotide sequence ID" value="NZ_CP158298.1"/>
</dbReference>
<dbReference type="AlphaFoldDB" id="A0AAU7U6D8"/>
<dbReference type="PANTHER" id="PTHR46796">
    <property type="entry name" value="HTH-TYPE TRANSCRIPTIONAL ACTIVATOR RHAS-RELATED"/>
    <property type="match status" value="1"/>
</dbReference>
<name>A0AAU7U6D8_9DEIO</name>
<dbReference type="EMBL" id="CP158298">
    <property type="protein sequence ID" value="XBV84026.1"/>
    <property type="molecule type" value="Genomic_DNA"/>
</dbReference>
<dbReference type="InterPro" id="IPR009057">
    <property type="entry name" value="Homeodomain-like_sf"/>
</dbReference>
<evidence type="ECO:0000259" key="4">
    <source>
        <dbReference type="PROSITE" id="PS01124"/>
    </source>
</evidence>
<dbReference type="PANTHER" id="PTHR46796:SF15">
    <property type="entry name" value="BLL1074 PROTEIN"/>
    <property type="match status" value="1"/>
</dbReference>
<keyword evidence="2" id="KW-0238">DNA-binding</keyword>
<organism evidence="5">
    <name type="scientific">Deinococcus sonorensis KR-87</name>
    <dbReference type="NCBI Taxonomy" id="694439"/>
    <lineage>
        <taxon>Bacteria</taxon>
        <taxon>Thermotogati</taxon>
        <taxon>Deinococcota</taxon>
        <taxon>Deinococci</taxon>
        <taxon>Deinococcales</taxon>
        <taxon>Deinococcaceae</taxon>
        <taxon>Deinococcus</taxon>
    </lineage>
</organism>
<evidence type="ECO:0000256" key="2">
    <source>
        <dbReference type="ARBA" id="ARBA00023125"/>
    </source>
</evidence>
<keyword evidence="5" id="KW-0614">Plasmid</keyword>
<keyword evidence="3" id="KW-0804">Transcription</keyword>
<evidence type="ECO:0000256" key="1">
    <source>
        <dbReference type="ARBA" id="ARBA00023015"/>
    </source>
</evidence>
<dbReference type="InterPro" id="IPR050204">
    <property type="entry name" value="AraC_XylS_family_regulators"/>
</dbReference>
<dbReference type="KEGG" id="dsc:ABOD76_04885"/>
<dbReference type="Pfam" id="PF12833">
    <property type="entry name" value="HTH_18"/>
    <property type="match status" value="1"/>
</dbReference>
<keyword evidence="1" id="KW-0805">Transcription regulation</keyword>